<feature type="chain" id="PRO_5026338648" evidence="3">
    <location>
        <begin position="22"/>
        <end position="96"/>
    </location>
</feature>
<dbReference type="VEuPathDB" id="VectorBase:LOC119178392"/>
<dbReference type="GO" id="GO:0005576">
    <property type="term" value="C:extracellular region"/>
    <property type="evidence" value="ECO:0007669"/>
    <property type="project" value="UniProtKB-SubCell"/>
</dbReference>
<reference evidence="4" key="1">
    <citation type="submission" date="2020-03" db="EMBL/GenBank/DDBJ databases">
        <title>A transcriptome and proteome of the tick Rhipicephalus microplus shaped by the genetic composition of its hosts and developmental stage.</title>
        <authorList>
            <person name="Garcia G.R."/>
            <person name="Ribeiro J.M.C."/>
            <person name="Maruyama S.R."/>
            <person name="Gardinasse L.G."/>
            <person name="Nelson K."/>
            <person name="Ferreira B.R."/>
            <person name="Andrade T.G."/>
            <person name="Santos I.K.F.M."/>
        </authorList>
    </citation>
    <scope>NUCLEOTIDE SEQUENCE</scope>
    <source>
        <strain evidence="4">NSGR</strain>
        <tissue evidence="4">Salivary glands</tissue>
    </source>
</reference>
<accession>A0A6G5A8J3</accession>
<sequence>MLSMEPRVLLCLFLFVAGSLASEAEKAHSRSRRGLACVMGNPLMCRRNCFMLYPGSTGVCMGFRCRCIGGPFGPGFLPFIRPIIPFGPLMGPMLMG</sequence>
<dbReference type="InterPro" id="IPR036574">
    <property type="entry name" value="Scorpion_toxin-like_sf"/>
</dbReference>
<dbReference type="OrthoDB" id="6501266at2759"/>
<organism evidence="4">
    <name type="scientific">Rhipicephalus microplus</name>
    <name type="common">Cattle tick</name>
    <name type="synonym">Boophilus microplus</name>
    <dbReference type="NCBI Taxonomy" id="6941"/>
    <lineage>
        <taxon>Eukaryota</taxon>
        <taxon>Metazoa</taxon>
        <taxon>Ecdysozoa</taxon>
        <taxon>Arthropoda</taxon>
        <taxon>Chelicerata</taxon>
        <taxon>Arachnida</taxon>
        <taxon>Acari</taxon>
        <taxon>Parasitiformes</taxon>
        <taxon>Ixodida</taxon>
        <taxon>Ixodoidea</taxon>
        <taxon>Ixodidae</taxon>
        <taxon>Rhipicephalinae</taxon>
        <taxon>Rhipicephalus</taxon>
        <taxon>Boophilus</taxon>
    </lineage>
</organism>
<keyword evidence="3" id="KW-0732">Signal</keyword>
<protein>
    <submittedName>
        <fullName evidence="4">Putative conserved secreted protein</fullName>
    </submittedName>
</protein>
<name>A0A6G5A8J3_RHIMP</name>
<evidence type="ECO:0000256" key="3">
    <source>
        <dbReference type="SAM" id="SignalP"/>
    </source>
</evidence>
<comment type="subcellular location">
    <subcellularLocation>
        <location evidence="1">Secreted</location>
    </subcellularLocation>
</comment>
<keyword evidence="2" id="KW-0964">Secreted</keyword>
<feature type="signal peptide" evidence="3">
    <location>
        <begin position="1"/>
        <end position="21"/>
    </location>
</feature>
<evidence type="ECO:0000313" key="4">
    <source>
        <dbReference type="EMBL" id="NIE46347.1"/>
    </source>
</evidence>
<dbReference type="AlphaFoldDB" id="A0A6G5A8J3"/>
<proteinExistence type="predicted"/>
<dbReference type="SUPFAM" id="SSF57095">
    <property type="entry name" value="Scorpion toxin-like"/>
    <property type="match status" value="1"/>
</dbReference>
<dbReference type="EMBL" id="GIKN01004074">
    <property type="protein sequence ID" value="NIE46347.1"/>
    <property type="molecule type" value="Transcribed_RNA"/>
</dbReference>
<evidence type="ECO:0000256" key="2">
    <source>
        <dbReference type="ARBA" id="ARBA00022525"/>
    </source>
</evidence>
<evidence type="ECO:0000256" key="1">
    <source>
        <dbReference type="ARBA" id="ARBA00004613"/>
    </source>
</evidence>